<evidence type="ECO:0000313" key="2">
    <source>
        <dbReference type="Proteomes" id="UP000095287"/>
    </source>
</evidence>
<sequence length="79" mass="9086">MGMFTLYMPQHPEERRASVHIDLASFPSGHQNSRWSLPASTLRPAVNLSERSLFLRSEKTASRDDDDDEYYRASQKRSG</sequence>
<dbReference type="AlphaFoldDB" id="A0A1I7ZLM6"/>
<protein>
    <submittedName>
        <fullName evidence="3">Uncharacterized protein</fullName>
    </submittedName>
</protein>
<evidence type="ECO:0000256" key="1">
    <source>
        <dbReference type="SAM" id="MobiDB-lite"/>
    </source>
</evidence>
<keyword evidence="2" id="KW-1185">Reference proteome</keyword>
<evidence type="ECO:0000313" key="3">
    <source>
        <dbReference type="WBParaSite" id="L893_g27677.t1"/>
    </source>
</evidence>
<name>A0A1I7ZLM6_9BILA</name>
<reference evidence="3" key="1">
    <citation type="submission" date="2016-11" db="UniProtKB">
        <authorList>
            <consortium name="WormBaseParasite"/>
        </authorList>
    </citation>
    <scope>IDENTIFICATION</scope>
</reference>
<organism evidence="2 3">
    <name type="scientific">Steinernema glaseri</name>
    <dbReference type="NCBI Taxonomy" id="37863"/>
    <lineage>
        <taxon>Eukaryota</taxon>
        <taxon>Metazoa</taxon>
        <taxon>Ecdysozoa</taxon>
        <taxon>Nematoda</taxon>
        <taxon>Chromadorea</taxon>
        <taxon>Rhabditida</taxon>
        <taxon>Tylenchina</taxon>
        <taxon>Panagrolaimomorpha</taxon>
        <taxon>Strongyloidoidea</taxon>
        <taxon>Steinernematidae</taxon>
        <taxon>Steinernema</taxon>
    </lineage>
</organism>
<dbReference type="Proteomes" id="UP000095287">
    <property type="component" value="Unplaced"/>
</dbReference>
<proteinExistence type="predicted"/>
<accession>A0A1I7ZLM6</accession>
<feature type="region of interest" description="Disordered" evidence="1">
    <location>
        <begin position="59"/>
        <end position="79"/>
    </location>
</feature>
<dbReference type="WBParaSite" id="L893_g27677.t1">
    <property type="protein sequence ID" value="L893_g27677.t1"/>
    <property type="gene ID" value="L893_g27677"/>
</dbReference>